<evidence type="ECO:0000313" key="2">
    <source>
        <dbReference type="EMBL" id="CAF4272760.1"/>
    </source>
</evidence>
<comment type="caution">
    <text evidence="3">The sequence shown here is derived from an EMBL/GenBank/DDBJ whole genome shotgun (WGS) entry which is preliminary data.</text>
</comment>
<feature type="non-terminal residue" evidence="3">
    <location>
        <position position="1"/>
    </location>
</feature>
<dbReference type="EMBL" id="CAJOBC010093240">
    <property type="protein sequence ID" value="CAF4415595.1"/>
    <property type="molecule type" value="Genomic_DNA"/>
</dbReference>
<dbReference type="EMBL" id="CAJOBA010054218">
    <property type="protein sequence ID" value="CAF4272760.1"/>
    <property type="molecule type" value="Genomic_DNA"/>
</dbReference>
<name>A0A8S2VTH1_9BILA</name>
<gene>
    <name evidence="1" type="ORF">OVA965_LOCUS36128</name>
    <name evidence="3" type="ORF">SRO942_LOCUS40267</name>
    <name evidence="2" type="ORF">TMI583_LOCUS37124</name>
</gene>
<dbReference type="EMBL" id="CAJNOK010032289">
    <property type="protein sequence ID" value="CAF1482419.1"/>
    <property type="molecule type" value="Genomic_DNA"/>
</dbReference>
<evidence type="ECO:0000313" key="4">
    <source>
        <dbReference type="Proteomes" id="UP000681722"/>
    </source>
</evidence>
<organism evidence="3 4">
    <name type="scientific">Didymodactylos carnosus</name>
    <dbReference type="NCBI Taxonomy" id="1234261"/>
    <lineage>
        <taxon>Eukaryota</taxon>
        <taxon>Metazoa</taxon>
        <taxon>Spiralia</taxon>
        <taxon>Gnathifera</taxon>
        <taxon>Rotifera</taxon>
        <taxon>Eurotatoria</taxon>
        <taxon>Bdelloidea</taxon>
        <taxon>Philodinida</taxon>
        <taxon>Philodinidae</taxon>
        <taxon>Didymodactylos</taxon>
    </lineage>
</organism>
<accession>A0A8S2VTH1</accession>
<dbReference type="Proteomes" id="UP000682733">
    <property type="component" value="Unassembled WGS sequence"/>
</dbReference>
<evidence type="ECO:0000313" key="1">
    <source>
        <dbReference type="EMBL" id="CAF1482419.1"/>
    </source>
</evidence>
<sequence length="120" mass="13302">VYINVGRRTTAPSTSKTYWHDLSKTTGSNPVVASTATVVHSSNSRSTPELDSYLSRRRNTTGSIHFTKAVDLNKTQNKVIAGTDRHQSLNKLDNLFQAVEDSDLITTKCLITTHKSLINR</sequence>
<dbReference type="OrthoDB" id="2428204at2759"/>
<reference evidence="3" key="1">
    <citation type="submission" date="2021-02" db="EMBL/GenBank/DDBJ databases">
        <authorList>
            <person name="Nowell W R."/>
        </authorList>
    </citation>
    <scope>NUCLEOTIDE SEQUENCE</scope>
</reference>
<dbReference type="AlphaFoldDB" id="A0A8S2VTH1"/>
<evidence type="ECO:0000313" key="3">
    <source>
        <dbReference type="EMBL" id="CAF4415595.1"/>
    </source>
</evidence>
<dbReference type="Proteomes" id="UP000677228">
    <property type="component" value="Unassembled WGS sequence"/>
</dbReference>
<proteinExistence type="predicted"/>
<protein>
    <submittedName>
        <fullName evidence="3">Uncharacterized protein</fullName>
    </submittedName>
</protein>
<dbReference type="Proteomes" id="UP000681722">
    <property type="component" value="Unassembled WGS sequence"/>
</dbReference>